<evidence type="ECO:0000256" key="1">
    <source>
        <dbReference type="SAM" id="MobiDB-lite"/>
    </source>
</evidence>
<dbReference type="OrthoDB" id="10593682at2759"/>
<evidence type="ECO:0000313" key="3">
    <source>
        <dbReference type="Proteomes" id="UP000780801"/>
    </source>
</evidence>
<sequence length="233" mass="22886">MPGMPPGPPGFPMTGPPPPGLAGRPPPGAPYPGQFQYPGMPPGATSIMPAAYSHFYQPRPPQVLGGPPHPGQGPPPPGLPPPMAPGSSSIPQPGHVAGALPPASGTSPSPSTGIASAQLNLGLKNTSHITSSPDPTTLAAAIPSSSAAAAATNPSAPAANSSSAVVSSAATVSATATTTAPAPAETPKAAVIANGAPTKKESVLVYTNNDVSVEEVRASLERYRFKPQVESAA</sequence>
<evidence type="ECO:0000313" key="2">
    <source>
        <dbReference type="EMBL" id="KAF9578533.1"/>
    </source>
</evidence>
<feature type="region of interest" description="Disordered" evidence="1">
    <location>
        <begin position="1"/>
        <end position="115"/>
    </location>
</feature>
<dbReference type="AlphaFoldDB" id="A0A9P6FN80"/>
<comment type="caution">
    <text evidence="2">The sequence shown here is derived from an EMBL/GenBank/DDBJ whole genome shotgun (WGS) entry which is preliminary data.</text>
</comment>
<feature type="region of interest" description="Disordered" evidence="1">
    <location>
        <begin position="151"/>
        <end position="187"/>
    </location>
</feature>
<proteinExistence type="predicted"/>
<name>A0A9P6FN80_9FUNG</name>
<feature type="compositionally biased region" description="Low complexity" evidence="1">
    <location>
        <begin position="97"/>
        <end position="115"/>
    </location>
</feature>
<protein>
    <submittedName>
        <fullName evidence="2">Uncharacterized protein</fullName>
    </submittedName>
</protein>
<feature type="compositionally biased region" description="Pro residues" evidence="1">
    <location>
        <begin position="1"/>
        <end position="30"/>
    </location>
</feature>
<accession>A0A9P6FN80</accession>
<feature type="compositionally biased region" description="Pro residues" evidence="1">
    <location>
        <begin position="67"/>
        <end position="84"/>
    </location>
</feature>
<keyword evidence="3" id="KW-1185">Reference proteome</keyword>
<gene>
    <name evidence="2" type="ORF">BGW38_005611</name>
</gene>
<organism evidence="2 3">
    <name type="scientific">Lunasporangiospora selenospora</name>
    <dbReference type="NCBI Taxonomy" id="979761"/>
    <lineage>
        <taxon>Eukaryota</taxon>
        <taxon>Fungi</taxon>
        <taxon>Fungi incertae sedis</taxon>
        <taxon>Mucoromycota</taxon>
        <taxon>Mortierellomycotina</taxon>
        <taxon>Mortierellomycetes</taxon>
        <taxon>Mortierellales</taxon>
        <taxon>Mortierellaceae</taxon>
        <taxon>Lunasporangiospora</taxon>
    </lineage>
</organism>
<dbReference type="EMBL" id="JAABOA010003558">
    <property type="protein sequence ID" value="KAF9578533.1"/>
    <property type="molecule type" value="Genomic_DNA"/>
</dbReference>
<reference evidence="2" key="1">
    <citation type="journal article" date="2020" name="Fungal Divers.">
        <title>Resolving the Mortierellaceae phylogeny through synthesis of multi-gene phylogenetics and phylogenomics.</title>
        <authorList>
            <person name="Vandepol N."/>
            <person name="Liber J."/>
            <person name="Desiro A."/>
            <person name="Na H."/>
            <person name="Kennedy M."/>
            <person name="Barry K."/>
            <person name="Grigoriev I.V."/>
            <person name="Miller A.N."/>
            <person name="O'Donnell K."/>
            <person name="Stajich J.E."/>
            <person name="Bonito G."/>
        </authorList>
    </citation>
    <scope>NUCLEOTIDE SEQUENCE</scope>
    <source>
        <strain evidence="2">KOD1015</strain>
    </source>
</reference>
<dbReference type="Proteomes" id="UP000780801">
    <property type="component" value="Unassembled WGS sequence"/>
</dbReference>